<dbReference type="Proteomes" id="UP001408356">
    <property type="component" value="Unassembled WGS sequence"/>
</dbReference>
<dbReference type="PANTHER" id="PTHR44305:SF24">
    <property type="entry name" value="TYROSINE-PROTEIN KINASE C03B1.5-RELATED"/>
    <property type="match status" value="1"/>
</dbReference>
<reference evidence="3 4" key="1">
    <citation type="journal article" date="2024" name="J. Plant Pathol.">
        <title>Sequence and assembly of the genome of Seiridium unicorne, isolate CBS 538.82, causal agent of cypress canker disease.</title>
        <authorList>
            <person name="Scali E."/>
            <person name="Rocca G.D."/>
            <person name="Danti R."/>
            <person name="Garbelotto M."/>
            <person name="Barberini S."/>
            <person name="Baroncelli R."/>
            <person name="Emiliani G."/>
        </authorList>
    </citation>
    <scope>NUCLEOTIDE SEQUENCE [LARGE SCALE GENOMIC DNA]</scope>
    <source>
        <strain evidence="3 4">BM-138-508</strain>
    </source>
</reference>
<evidence type="ECO:0000313" key="3">
    <source>
        <dbReference type="EMBL" id="KAK9424614.1"/>
    </source>
</evidence>
<feature type="region of interest" description="Disordered" evidence="1">
    <location>
        <begin position="333"/>
        <end position="364"/>
    </location>
</feature>
<dbReference type="PANTHER" id="PTHR44305">
    <property type="entry name" value="SI:DKEY-192D15.2-RELATED"/>
    <property type="match status" value="1"/>
</dbReference>
<dbReference type="PROSITE" id="PS50011">
    <property type="entry name" value="PROTEIN_KINASE_DOM"/>
    <property type="match status" value="1"/>
</dbReference>
<dbReference type="SUPFAM" id="SSF56112">
    <property type="entry name" value="Protein kinase-like (PK-like)"/>
    <property type="match status" value="1"/>
</dbReference>
<feature type="compositionally biased region" description="Polar residues" evidence="1">
    <location>
        <begin position="543"/>
        <end position="558"/>
    </location>
</feature>
<sequence length="566" mass="63640">MMWWDAAQIEQTVTRQFVASHLQPGNIDSLDNTLGFGDGLTDETYWDWIEGKAKRIFLILVDVGIPDQIFGVVDHSWDDDDLPFSLIDVERVTAKKDHKLNWKFWDRQYYYILREIEQGSHMVFGDDEVVPIDVVDKKSGPSLSQNYHVDKVSVPHTPGQVFSRWRLSASNIPQGTSHEDFLKEVRGTRNFRNEHIAYYYASYTHLGHIYVLTTFPSEYNLKSLVTNSPAAFKALSKQDRNTCVLNWIHCLADALCYLHGRGRAHGNIKPSSIVFDSGHRIILADVSNSKIEALTNAPERTAFNKESYDHAAPEQWFRPANSNVLYSKSSLTSPTPSHGNYTFSIHRGGGGGDRDPLHPSTPHLDPQAADVFSLGCITLELVSLLLKRSSKSFAAHRGAKHKLAGRGGAPLDTSFHKNLGQVESWMASLAKDASKKDDPIFRGVSPMLQVVARMLSTSPPDRPTARAIEKEMYRILTEHCLITEPHCVHQYEGFDLGLDGLRISADANAPISITTKRQSEHRRSHSDGKRPLSPRDSAVQFMRRSQQVMQNPRASSAQYWDAAIHT</sequence>
<organism evidence="3 4">
    <name type="scientific">Seiridium unicorne</name>
    <dbReference type="NCBI Taxonomy" id="138068"/>
    <lineage>
        <taxon>Eukaryota</taxon>
        <taxon>Fungi</taxon>
        <taxon>Dikarya</taxon>
        <taxon>Ascomycota</taxon>
        <taxon>Pezizomycotina</taxon>
        <taxon>Sordariomycetes</taxon>
        <taxon>Xylariomycetidae</taxon>
        <taxon>Amphisphaeriales</taxon>
        <taxon>Sporocadaceae</taxon>
        <taxon>Seiridium</taxon>
    </lineage>
</organism>
<accession>A0ABR2VCN0</accession>
<evidence type="ECO:0000259" key="2">
    <source>
        <dbReference type="PROSITE" id="PS50011"/>
    </source>
</evidence>
<dbReference type="EMBL" id="JARVKF010000035">
    <property type="protein sequence ID" value="KAK9424614.1"/>
    <property type="molecule type" value="Genomic_DNA"/>
</dbReference>
<feature type="region of interest" description="Disordered" evidence="1">
    <location>
        <begin position="513"/>
        <end position="566"/>
    </location>
</feature>
<dbReference type="Gene3D" id="1.10.510.10">
    <property type="entry name" value="Transferase(Phosphotransferase) domain 1"/>
    <property type="match status" value="1"/>
</dbReference>
<keyword evidence="4" id="KW-1185">Reference proteome</keyword>
<dbReference type="Pfam" id="PF07714">
    <property type="entry name" value="PK_Tyr_Ser-Thr"/>
    <property type="match status" value="1"/>
</dbReference>
<proteinExistence type="predicted"/>
<comment type="caution">
    <text evidence="3">The sequence shown here is derived from an EMBL/GenBank/DDBJ whole genome shotgun (WGS) entry which is preliminary data.</text>
</comment>
<dbReference type="InterPro" id="IPR053083">
    <property type="entry name" value="TF_kinase-domain_protein"/>
</dbReference>
<name>A0ABR2VCN0_9PEZI</name>
<gene>
    <name evidence="3" type="ORF">SUNI508_03490</name>
</gene>
<dbReference type="InterPro" id="IPR000719">
    <property type="entry name" value="Prot_kinase_dom"/>
</dbReference>
<dbReference type="InterPro" id="IPR001245">
    <property type="entry name" value="Ser-Thr/Tyr_kinase_cat_dom"/>
</dbReference>
<evidence type="ECO:0000313" key="4">
    <source>
        <dbReference type="Proteomes" id="UP001408356"/>
    </source>
</evidence>
<dbReference type="InterPro" id="IPR011009">
    <property type="entry name" value="Kinase-like_dom_sf"/>
</dbReference>
<evidence type="ECO:0000256" key="1">
    <source>
        <dbReference type="SAM" id="MobiDB-lite"/>
    </source>
</evidence>
<protein>
    <submittedName>
        <fullName evidence="3">Kinase-like domain-containing protein</fullName>
    </submittedName>
</protein>
<feature type="compositionally biased region" description="Polar residues" evidence="1">
    <location>
        <begin position="333"/>
        <end position="343"/>
    </location>
</feature>
<feature type="domain" description="Protein kinase" evidence="2">
    <location>
        <begin position="110"/>
        <end position="482"/>
    </location>
</feature>
<dbReference type="SMART" id="SM00220">
    <property type="entry name" value="S_TKc"/>
    <property type="match status" value="1"/>
</dbReference>